<organism evidence="2 3">
    <name type="scientific">Planomonospora alba</name>
    <dbReference type="NCBI Taxonomy" id="161354"/>
    <lineage>
        <taxon>Bacteria</taxon>
        <taxon>Bacillati</taxon>
        <taxon>Actinomycetota</taxon>
        <taxon>Actinomycetes</taxon>
        <taxon>Streptosporangiales</taxon>
        <taxon>Streptosporangiaceae</taxon>
        <taxon>Planomonospora</taxon>
    </lineage>
</organism>
<evidence type="ECO:0000313" key="2">
    <source>
        <dbReference type="EMBL" id="GAA3151367.1"/>
    </source>
</evidence>
<dbReference type="Gene3D" id="3.90.1570.10">
    <property type="entry name" value="tt1808, chain A"/>
    <property type="match status" value="1"/>
</dbReference>
<sequence length="124" mass="13743">MDVRIGRFQRPRPDVLVIDADVADDNSRTSCAPAEVHPVVEVVSPESGFRDRKVEPERYASAGLIHFWRIEAEGDEPVVYVYEPDPATRLYAPTGIHHGRISVDAPFHAEIDLNDLLGRGGAAR</sequence>
<dbReference type="SUPFAM" id="SSF52980">
    <property type="entry name" value="Restriction endonuclease-like"/>
    <property type="match status" value="1"/>
</dbReference>
<keyword evidence="3" id="KW-1185">Reference proteome</keyword>
<dbReference type="EMBL" id="BAAAUT010000042">
    <property type="protein sequence ID" value="GAA3151367.1"/>
    <property type="molecule type" value="Genomic_DNA"/>
</dbReference>
<reference evidence="3" key="1">
    <citation type="journal article" date="2019" name="Int. J. Syst. Evol. Microbiol.">
        <title>The Global Catalogue of Microorganisms (GCM) 10K type strain sequencing project: providing services to taxonomists for standard genome sequencing and annotation.</title>
        <authorList>
            <consortium name="The Broad Institute Genomics Platform"/>
            <consortium name="The Broad Institute Genome Sequencing Center for Infectious Disease"/>
            <person name="Wu L."/>
            <person name="Ma J."/>
        </authorList>
    </citation>
    <scope>NUCLEOTIDE SEQUENCE [LARGE SCALE GENOMIC DNA]</scope>
    <source>
        <strain evidence="3">JCM 9373</strain>
    </source>
</reference>
<dbReference type="Proteomes" id="UP001500320">
    <property type="component" value="Unassembled WGS sequence"/>
</dbReference>
<evidence type="ECO:0000313" key="3">
    <source>
        <dbReference type="Proteomes" id="UP001500320"/>
    </source>
</evidence>
<dbReference type="InterPro" id="IPR008538">
    <property type="entry name" value="Uma2"/>
</dbReference>
<evidence type="ECO:0000259" key="1">
    <source>
        <dbReference type="Pfam" id="PF05685"/>
    </source>
</evidence>
<dbReference type="InterPro" id="IPR012296">
    <property type="entry name" value="Nuclease_put_TT1808"/>
</dbReference>
<dbReference type="CDD" id="cd06260">
    <property type="entry name" value="DUF820-like"/>
    <property type="match status" value="1"/>
</dbReference>
<gene>
    <name evidence="2" type="ORF">GCM10010466_48070</name>
</gene>
<name>A0ABP6NL16_9ACTN</name>
<dbReference type="Pfam" id="PF05685">
    <property type="entry name" value="Uma2"/>
    <property type="match status" value="1"/>
</dbReference>
<proteinExistence type="predicted"/>
<feature type="domain" description="Putative restriction endonuclease" evidence="1">
    <location>
        <begin position="3"/>
        <end position="101"/>
    </location>
</feature>
<dbReference type="InterPro" id="IPR011335">
    <property type="entry name" value="Restrct_endonuc-II-like"/>
</dbReference>
<protein>
    <recommendedName>
        <fullName evidence="1">Putative restriction endonuclease domain-containing protein</fullName>
    </recommendedName>
</protein>
<comment type="caution">
    <text evidence="2">The sequence shown here is derived from an EMBL/GenBank/DDBJ whole genome shotgun (WGS) entry which is preliminary data.</text>
</comment>
<accession>A0ABP6NL16</accession>